<sequence>MASNEDDENDAKWKALDARVNEYPCARKFQAIGLDDGTFVDSVREMISEALGGRYIHPENVTARPSSKGKYVSANVTLEMESGDDVLAVYGVLKADKRVLWYL</sequence>
<dbReference type="Gramene" id="ABO95152">
    <property type="protein sequence ID" value="ABO95152"/>
    <property type="gene ID" value="OSTLU_30418"/>
</dbReference>
<dbReference type="KEGG" id="olu:OSTLU_30418"/>
<dbReference type="AlphaFoldDB" id="A4RTX2"/>
<dbReference type="RefSeq" id="XP_001416859.1">
    <property type="nucleotide sequence ID" value="XM_001416822.1"/>
</dbReference>
<accession>A4RTX2</accession>
<dbReference type="PANTHER" id="PTHR34782:SF1">
    <property type="entry name" value="PHOSPHORIBOSYLFORMYLGLYCINAMIDINE SYNTHASE"/>
    <property type="match status" value="1"/>
</dbReference>
<dbReference type="HOGENOM" id="CLU_2268305_0_0_1"/>
<protein>
    <recommendedName>
        <fullName evidence="3">DUF493 domain-containing protein</fullName>
    </recommendedName>
</protein>
<dbReference type="OrthoDB" id="533321at2759"/>
<dbReference type="PANTHER" id="PTHR34782">
    <property type="entry name" value="PHOSPHORIBOSYLFORMYLGLYCINAMIDINE SYNTHASE"/>
    <property type="match status" value="1"/>
</dbReference>
<evidence type="ECO:0000313" key="1">
    <source>
        <dbReference type="EMBL" id="ABO95152.1"/>
    </source>
</evidence>
<dbReference type="GeneID" id="5000908"/>
<dbReference type="Pfam" id="PF04359">
    <property type="entry name" value="DUF493"/>
    <property type="match status" value="1"/>
</dbReference>
<evidence type="ECO:0000313" key="2">
    <source>
        <dbReference type="Proteomes" id="UP000001568"/>
    </source>
</evidence>
<dbReference type="STRING" id="436017.A4RTX2"/>
<name>A4RTX2_OSTLU</name>
<gene>
    <name evidence="1" type="ORF">OSTLU_30418</name>
</gene>
<dbReference type="SUPFAM" id="SSF117991">
    <property type="entry name" value="YbeD/HP0495-like"/>
    <property type="match status" value="1"/>
</dbReference>
<dbReference type="InterPro" id="IPR007454">
    <property type="entry name" value="UPF0250_YbeD-like"/>
</dbReference>
<evidence type="ECO:0008006" key="3">
    <source>
        <dbReference type="Google" id="ProtNLM"/>
    </source>
</evidence>
<organism evidence="1 2">
    <name type="scientific">Ostreococcus lucimarinus (strain CCE9901)</name>
    <dbReference type="NCBI Taxonomy" id="436017"/>
    <lineage>
        <taxon>Eukaryota</taxon>
        <taxon>Viridiplantae</taxon>
        <taxon>Chlorophyta</taxon>
        <taxon>Mamiellophyceae</taxon>
        <taxon>Mamiellales</taxon>
        <taxon>Bathycoccaceae</taxon>
        <taxon>Ostreococcus</taxon>
    </lineage>
</organism>
<reference evidence="1 2" key="1">
    <citation type="journal article" date="2007" name="Proc. Natl. Acad. Sci. U.S.A.">
        <title>The tiny eukaryote Ostreococcus provides genomic insights into the paradox of plankton speciation.</title>
        <authorList>
            <person name="Palenik B."/>
            <person name="Grimwood J."/>
            <person name="Aerts A."/>
            <person name="Rouze P."/>
            <person name="Salamov A."/>
            <person name="Putnam N."/>
            <person name="Dupont C."/>
            <person name="Jorgensen R."/>
            <person name="Derelle E."/>
            <person name="Rombauts S."/>
            <person name="Zhou K."/>
            <person name="Otillar R."/>
            <person name="Merchant S.S."/>
            <person name="Podell S."/>
            <person name="Gaasterland T."/>
            <person name="Napoli C."/>
            <person name="Gendler K."/>
            <person name="Manuell A."/>
            <person name="Tai V."/>
            <person name="Vallon O."/>
            <person name="Piganeau G."/>
            <person name="Jancek S."/>
            <person name="Heijde M."/>
            <person name="Jabbari K."/>
            <person name="Bowler C."/>
            <person name="Lohr M."/>
            <person name="Robbens S."/>
            <person name="Werner G."/>
            <person name="Dubchak I."/>
            <person name="Pazour G.J."/>
            <person name="Ren Q."/>
            <person name="Paulsen I."/>
            <person name="Delwiche C."/>
            <person name="Schmutz J."/>
            <person name="Rokhsar D."/>
            <person name="Van de Peer Y."/>
            <person name="Moreau H."/>
            <person name="Grigoriev I.V."/>
        </authorList>
    </citation>
    <scope>NUCLEOTIDE SEQUENCE [LARGE SCALE GENOMIC DNA]</scope>
    <source>
        <strain evidence="1 2">CCE9901</strain>
    </source>
</reference>
<dbReference type="Gene3D" id="3.30.70.260">
    <property type="match status" value="1"/>
</dbReference>
<keyword evidence="2" id="KW-1185">Reference proteome</keyword>
<dbReference type="Proteomes" id="UP000001568">
    <property type="component" value="Chromosome 3"/>
</dbReference>
<dbReference type="InterPro" id="IPR027471">
    <property type="entry name" value="YbeD-like_sf"/>
</dbReference>
<dbReference type="EMBL" id="CP000583">
    <property type="protein sequence ID" value="ABO95152.1"/>
    <property type="molecule type" value="Genomic_DNA"/>
</dbReference>
<proteinExistence type="predicted"/>
<dbReference type="OMA" id="VKTLMSF"/>